<comment type="caution">
    <text evidence="2">The sequence shown here is derived from an EMBL/GenBank/DDBJ whole genome shotgun (WGS) entry which is preliminary data.</text>
</comment>
<dbReference type="InterPro" id="IPR050126">
    <property type="entry name" value="Ap4A_hydrolase"/>
</dbReference>
<feature type="domain" description="Calcineurin-like phosphoesterase" evidence="1">
    <location>
        <begin position="18"/>
        <end position="208"/>
    </location>
</feature>
<proteinExistence type="predicted"/>
<organism evidence="2 3">
    <name type="scientific">Sphingomonas glacialis</name>
    <dbReference type="NCBI Taxonomy" id="658225"/>
    <lineage>
        <taxon>Bacteria</taxon>
        <taxon>Pseudomonadati</taxon>
        <taxon>Pseudomonadota</taxon>
        <taxon>Alphaproteobacteria</taxon>
        <taxon>Sphingomonadales</taxon>
        <taxon>Sphingomonadaceae</taxon>
        <taxon>Sphingomonas</taxon>
    </lineage>
</organism>
<reference evidence="3" key="1">
    <citation type="journal article" date="2019" name="Int. J. Syst. Evol. Microbiol.">
        <title>The Global Catalogue of Microorganisms (GCM) 10K type strain sequencing project: providing services to taxonomists for standard genome sequencing and annotation.</title>
        <authorList>
            <consortium name="The Broad Institute Genomics Platform"/>
            <consortium name="The Broad Institute Genome Sequencing Center for Infectious Disease"/>
            <person name="Wu L."/>
            <person name="Ma J."/>
        </authorList>
    </citation>
    <scope>NUCLEOTIDE SEQUENCE [LARGE SCALE GENOMIC DNA]</scope>
    <source>
        <strain evidence="3">CGMCC 1.8957</strain>
    </source>
</reference>
<dbReference type="SUPFAM" id="SSF56300">
    <property type="entry name" value="Metallo-dependent phosphatases"/>
    <property type="match status" value="1"/>
</dbReference>
<dbReference type="CDD" id="cd00144">
    <property type="entry name" value="MPP_PPP_family"/>
    <property type="match status" value="1"/>
</dbReference>
<evidence type="ECO:0000313" key="2">
    <source>
        <dbReference type="EMBL" id="GHH15472.1"/>
    </source>
</evidence>
<dbReference type="PANTHER" id="PTHR42850">
    <property type="entry name" value="METALLOPHOSPHOESTERASE"/>
    <property type="match status" value="1"/>
</dbReference>
<dbReference type="InterPro" id="IPR004843">
    <property type="entry name" value="Calcineurin-like_PHP"/>
</dbReference>
<sequence>MLTTDPRPPSGPPESRAYAIGDVHGRLDLLDALLEQIAADRQARPCAREFLVLLGDVIDRGPDSQGVVARLRGLDDPTLHAVVLMGNHEEMLVRALGAQPQRLRDWLKFGGAECVESYGVDAGDVAELDPAAAAAVIRAAIPRGDLAFIDGFADSFRFGDYLFVHAGIRPGIALEHQRTGDLRWIREDFLDSEAAHPLFVVHGHTISERPDERPNRIGIDTGAYASGVLTALCIEGTGRRYLATAPLIRSV</sequence>
<keyword evidence="3" id="KW-1185">Reference proteome</keyword>
<evidence type="ECO:0000313" key="3">
    <source>
        <dbReference type="Proteomes" id="UP000652430"/>
    </source>
</evidence>
<protein>
    <submittedName>
        <fullName evidence="2">Metallophosphoesterase</fullName>
    </submittedName>
</protein>
<gene>
    <name evidence="2" type="ORF">GCM10008023_18430</name>
</gene>
<accession>A0ABQ3LK70</accession>
<dbReference type="Pfam" id="PF00149">
    <property type="entry name" value="Metallophos"/>
    <property type="match status" value="1"/>
</dbReference>
<dbReference type="InterPro" id="IPR029052">
    <property type="entry name" value="Metallo-depent_PP-like"/>
</dbReference>
<evidence type="ECO:0000259" key="1">
    <source>
        <dbReference type="Pfam" id="PF00149"/>
    </source>
</evidence>
<dbReference type="RefSeq" id="WP_189675986.1">
    <property type="nucleotide sequence ID" value="NZ_BNAQ01000002.1"/>
</dbReference>
<dbReference type="PANTHER" id="PTHR42850:SF4">
    <property type="entry name" value="ZINC-DEPENDENT ENDOPOLYPHOSPHATASE"/>
    <property type="match status" value="1"/>
</dbReference>
<name>A0ABQ3LK70_9SPHN</name>
<dbReference type="Proteomes" id="UP000652430">
    <property type="component" value="Unassembled WGS sequence"/>
</dbReference>
<dbReference type="Gene3D" id="3.60.21.10">
    <property type="match status" value="1"/>
</dbReference>
<dbReference type="EMBL" id="BNAQ01000002">
    <property type="protein sequence ID" value="GHH15472.1"/>
    <property type="molecule type" value="Genomic_DNA"/>
</dbReference>